<gene>
    <name evidence="2" type="ORF">AVDCRST_MAG03-2241</name>
</gene>
<evidence type="ECO:0000256" key="1">
    <source>
        <dbReference type="SAM" id="MobiDB-lite"/>
    </source>
</evidence>
<organism evidence="2">
    <name type="scientific">uncultured Rubrobacteraceae bacterium</name>
    <dbReference type="NCBI Taxonomy" id="349277"/>
    <lineage>
        <taxon>Bacteria</taxon>
        <taxon>Bacillati</taxon>
        <taxon>Actinomycetota</taxon>
        <taxon>Rubrobacteria</taxon>
        <taxon>Rubrobacterales</taxon>
        <taxon>Rubrobacteraceae</taxon>
        <taxon>environmental samples</taxon>
    </lineage>
</organism>
<feature type="non-terminal residue" evidence="2">
    <location>
        <position position="39"/>
    </location>
</feature>
<feature type="region of interest" description="Disordered" evidence="1">
    <location>
        <begin position="1"/>
        <end position="39"/>
    </location>
</feature>
<accession>A0A6J4PKA7</accession>
<feature type="non-terminal residue" evidence="2">
    <location>
        <position position="1"/>
    </location>
</feature>
<evidence type="ECO:0000313" key="2">
    <source>
        <dbReference type="EMBL" id="CAA9416523.1"/>
    </source>
</evidence>
<dbReference type="EMBL" id="CADCUT010000141">
    <property type="protein sequence ID" value="CAA9416523.1"/>
    <property type="molecule type" value="Genomic_DNA"/>
</dbReference>
<name>A0A6J4PKA7_9ACTN</name>
<proteinExistence type="predicted"/>
<feature type="compositionally biased region" description="Basic residues" evidence="1">
    <location>
        <begin position="10"/>
        <end position="24"/>
    </location>
</feature>
<protein>
    <submittedName>
        <fullName evidence="2">Uncharacterized protein</fullName>
    </submittedName>
</protein>
<dbReference type="AlphaFoldDB" id="A0A6J4PKA7"/>
<sequence length="39" mass="4532">EGAPRERNGRRLHHRRLRHRHHRASPAVVGPGEGRRPPL</sequence>
<reference evidence="2" key="1">
    <citation type="submission" date="2020-02" db="EMBL/GenBank/DDBJ databases">
        <authorList>
            <person name="Meier V. D."/>
        </authorList>
    </citation>
    <scope>NUCLEOTIDE SEQUENCE</scope>
    <source>
        <strain evidence="2">AVDCRST_MAG03</strain>
    </source>
</reference>